<dbReference type="OrthoDB" id="9806440at2"/>
<evidence type="ECO:0000256" key="7">
    <source>
        <dbReference type="ARBA" id="ARBA00023136"/>
    </source>
</evidence>
<keyword evidence="10" id="KW-0969">Cilium</keyword>
<evidence type="ECO:0000256" key="6">
    <source>
        <dbReference type="ARBA" id="ARBA00022989"/>
    </source>
</evidence>
<dbReference type="GO" id="GO:0044780">
    <property type="term" value="P:bacterial-type flagellum assembly"/>
    <property type="evidence" value="ECO:0007669"/>
    <property type="project" value="InterPro"/>
</dbReference>
<comment type="subcellular location">
    <subcellularLocation>
        <location evidence="1 9">Cell membrane</location>
        <topology evidence="1">Multi-pass membrane protein</topology>
    </subcellularLocation>
    <subcellularLocation>
        <location evidence="9">Bacterial flagellum basal body</location>
    </subcellularLocation>
</comment>
<dbReference type="PANTHER" id="PTHR34040:SF2">
    <property type="entry name" value="FLAGELLAR BIOSYNTHETIC PROTEIN FLIQ"/>
    <property type="match status" value="1"/>
</dbReference>
<dbReference type="PRINTS" id="PR00952">
    <property type="entry name" value="TYPE3IMQPROT"/>
</dbReference>
<keyword evidence="10" id="KW-0282">Flagellum</keyword>
<comment type="similarity">
    <text evidence="2 9">Belongs to the FliQ/MopD/SpaQ family.</text>
</comment>
<reference evidence="10 11" key="1">
    <citation type="submission" date="2014-02" db="EMBL/GenBank/DDBJ databases">
        <title>Draft Genome of Hylemonella gracilis isolated from the Niagara River.</title>
        <authorList>
            <person name="Pawlowski D.R."/>
            <person name="Koudelka G.B."/>
        </authorList>
    </citation>
    <scope>NUCLEOTIDE SEQUENCE [LARGE SCALE GENOMIC DNA]</scope>
    <source>
        <strain evidence="10 11">Niagara R</strain>
    </source>
</reference>
<dbReference type="STRING" id="1458275.AZ34_00060"/>
<dbReference type="PIRSF" id="PIRSF004669">
    <property type="entry name" value="FliQ"/>
    <property type="match status" value="1"/>
</dbReference>
<dbReference type="GO" id="GO:0009306">
    <property type="term" value="P:protein secretion"/>
    <property type="evidence" value="ECO:0007669"/>
    <property type="project" value="InterPro"/>
</dbReference>
<evidence type="ECO:0000256" key="5">
    <source>
        <dbReference type="ARBA" id="ARBA00022692"/>
    </source>
</evidence>
<evidence type="ECO:0000256" key="4">
    <source>
        <dbReference type="ARBA" id="ARBA00022475"/>
    </source>
</evidence>
<sequence>MNAEFVLTFGQEALFILLLVSAPLLGAVLLVGLLVSLFQAITQIHEATLAFVPKLVVALAVFAWAGPWMLSVLVDYIRRTIEMLPSVAL</sequence>
<dbReference type="RefSeq" id="WP_035603397.1">
    <property type="nucleotide sequence ID" value="NZ_JEMG01000001.1"/>
</dbReference>
<organism evidence="10 11">
    <name type="scientific">Hylemonella gracilis str. Niagara R</name>
    <dbReference type="NCBI Taxonomy" id="1458275"/>
    <lineage>
        <taxon>Bacteria</taxon>
        <taxon>Pseudomonadati</taxon>
        <taxon>Pseudomonadota</taxon>
        <taxon>Betaproteobacteria</taxon>
        <taxon>Burkholderiales</taxon>
        <taxon>Comamonadaceae</taxon>
        <taxon>Hylemonella</taxon>
    </lineage>
</organism>
<keyword evidence="4 9" id="KW-1003">Cell membrane</keyword>
<name>A0A016XC07_9BURK</name>
<feature type="transmembrane region" description="Helical" evidence="9">
    <location>
        <begin position="12"/>
        <end position="35"/>
    </location>
</feature>
<protein>
    <recommendedName>
        <fullName evidence="3 9">Flagellar biosynthetic protein FliQ</fullName>
    </recommendedName>
</protein>
<evidence type="ECO:0000313" key="11">
    <source>
        <dbReference type="Proteomes" id="UP000023268"/>
    </source>
</evidence>
<dbReference type="NCBIfam" id="TIGR01402">
    <property type="entry name" value="fliQ"/>
    <property type="match status" value="1"/>
</dbReference>
<gene>
    <name evidence="9" type="primary">fliQ</name>
    <name evidence="10" type="ORF">AZ34_00060</name>
</gene>
<comment type="caution">
    <text evidence="10">The sequence shown here is derived from an EMBL/GenBank/DDBJ whole genome shotgun (WGS) entry which is preliminary data.</text>
</comment>
<dbReference type="eggNOG" id="COG1987">
    <property type="taxonomic scope" value="Bacteria"/>
</dbReference>
<dbReference type="AlphaFoldDB" id="A0A016XC07"/>
<evidence type="ECO:0000256" key="3">
    <source>
        <dbReference type="ARBA" id="ARBA00021718"/>
    </source>
</evidence>
<evidence type="ECO:0000256" key="8">
    <source>
        <dbReference type="ARBA" id="ARBA00023143"/>
    </source>
</evidence>
<keyword evidence="5 9" id="KW-0812">Transmembrane</keyword>
<dbReference type="EMBL" id="JEMG01000001">
    <property type="protein sequence ID" value="EYC49619.1"/>
    <property type="molecule type" value="Genomic_DNA"/>
</dbReference>
<keyword evidence="6 9" id="KW-1133">Transmembrane helix</keyword>
<dbReference type="GO" id="GO:0005886">
    <property type="term" value="C:plasma membrane"/>
    <property type="evidence" value="ECO:0007669"/>
    <property type="project" value="UniProtKB-SubCell"/>
</dbReference>
<evidence type="ECO:0000256" key="2">
    <source>
        <dbReference type="ARBA" id="ARBA00006156"/>
    </source>
</evidence>
<proteinExistence type="inferred from homology"/>
<evidence type="ECO:0000313" key="10">
    <source>
        <dbReference type="EMBL" id="EYC49619.1"/>
    </source>
</evidence>
<dbReference type="Pfam" id="PF01313">
    <property type="entry name" value="Bac_export_3"/>
    <property type="match status" value="1"/>
</dbReference>
<dbReference type="InterPro" id="IPR006305">
    <property type="entry name" value="FliQ"/>
</dbReference>
<evidence type="ECO:0000256" key="9">
    <source>
        <dbReference type="RuleBase" id="RU364090"/>
    </source>
</evidence>
<comment type="function">
    <text evidence="9">Role in flagellar biosynthesis.</text>
</comment>
<dbReference type="PANTHER" id="PTHR34040">
    <property type="entry name" value="FLAGELLAR BIOSYNTHETIC PROTEIN FLIQ"/>
    <property type="match status" value="1"/>
</dbReference>
<keyword evidence="8 9" id="KW-0975">Bacterial flagellum</keyword>
<dbReference type="Proteomes" id="UP000023268">
    <property type="component" value="Unassembled WGS sequence"/>
</dbReference>
<keyword evidence="7 9" id="KW-0472">Membrane</keyword>
<feature type="transmembrane region" description="Helical" evidence="9">
    <location>
        <begin position="55"/>
        <end position="77"/>
    </location>
</feature>
<keyword evidence="10" id="KW-0966">Cell projection</keyword>
<dbReference type="InterPro" id="IPR002191">
    <property type="entry name" value="Bac_export_3"/>
</dbReference>
<evidence type="ECO:0000256" key="1">
    <source>
        <dbReference type="ARBA" id="ARBA00004651"/>
    </source>
</evidence>
<dbReference type="GO" id="GO:0009425">
    <property type="term" value="C:bacterial-type flagellum basal body"/>
    <property type="evidence" value="ECO:0007669"/>
    <property type="project" value="UniProtKB-SubCell"/>
</dbReference>
<accession>A0A016XC07</accession>